<organism evidence="1 2">
    <name type="scientific">Toxoplasma gondii RUB</name>
    <dbReference type="NCBI Taxonomy" id="935652"/>
    <lineage>
        <taxon>Eukaryota</taxon>
        <taxon>Sar</taxon>
        <taxon>Alveolata</taxon>
        <taxon>Apicomplexa</taxon>
        <taxon>Conoidasida</taxon>
        <taxon>Coccidia</taxon>
        <taxon>Eucoccidiorida</taxon>
        <taxon>Eimeriorina</taxon>
        <taxon>Sarcocystidae</taxon>
        <taxon>Toxoplasma</taxon>
    </lineage>
</organism>
<accession>A0A086LIW9</accession>
<dbReference type="AlphaFoldDB" id="A0A086LIW9"/>
<dbReference type="VEuPathDB" id="ToxoDB:TGRUB_434260"/>
<name>A0A086LIW9_TOXGO</name>
<gene>
    <name evidence="1" type="ORF">TGRUB_434260</name>
</gene>
<reference evidence="1 2" key="1">
    <citation type="submission" date="2014-05" db="EMBL/GenBank/DDBJ databases">
        <authorList>
            <person name="Sibley D."/>
            <person name="Venepally P."/>
            <person name="Karamycheva S."/>
            <person name="Hadjithomas M."/>
            <person name="Khan A."/>
            <person name="Brunk B."/>
            <person name="Roos D."/>
            <person name="Caler E."/>
            <person name="Lorenzi H."/>
        </authorList>
    </citation>
    <scope>NUCLEOTIDE SEQUENCE [LARGE SCALE GENOMIC DNA]</scope>
    <source>
        <strain evidence="1 2">RUB</strain>
    </source>
</reference>
<dbReference type="Proteomes" id="UP000028834">
    <property type="component" value="Unassembled WGS sequence"/>
</dbReference>
<comment type="caution">
    <text evidence="1">The sequence shown here is derived from an EMBL/GenBank/DDBJ whole genome shotgun (WGS) entry which is preliminary data.</text>
</comment>
<dbReference type="EMBL" id="AFYV02003185">
    <property type="protein sequence ID" value="KFG56587.1"/>
    <property type="molecule type" value="Genomic_DNA"/>
</dbReference>
<evidence type="ECO:0000313" key="2">
    <source>
        <dbReference type="Proteomes" id="UP000028834"/>
    </source>
</evidence>
<sequence length="106" mass="11522">MVTTTLLKHSAGVFCGGVGHSAFMLVVIQKWEACRRPSGLCIDSGGCMAREFWYCHVSRLLVSDCLMCFCVACRLMVSGWRVAAASRLRCGGEGADFHAEDGVERS</sequence>
<proteinExistence type="predicted"/>
<evidence type="ECO:0000313" key="1">
    <source>
        <dbReference type="EMBL" id="KFG56587.1"/>
    </source>
</evidence>
<protein>
    <submittedName>
        <fullName evidence="1">Uncharacterized protein</fullName>
    </submittedName>
</protein>